<evidence type="ECO:0000256" key="5">
    <source>
        <dbReference type="RuleBase" id="RU004504"/>
    </source>
</evidence>
<name>A0ABU7MJT0_9ACTN</name>
<keyword evidence="7" id="KW-0032">Aminotransferase</keyword>
<dbReference type="Proteomes" id="UP001347146">
    <property type="component" value="Unassembled WGS sequence"/>
</dbReference>
<dbReference type="InterPro" id="IPR000192">
    <property type="entry name" value="Aminotrans_V_dom"/>
</dbReference>
<evidence type="ECO:0000256" key="4">
    <source>
        <dbReference type="ARBA" id="ARBA00050776"/>
    </source>
</evidence>
<dbReference type="PANTHER" id="PTHR43586:SF8">
    <property type="entry name" value="CYSTEINE DESULFURASE 1, CHLOROPLASTIC"/>
    <property type="match status" value="1"/>
</dbReference>
<organism evidence="7 8">
    <name type="scientific">Gordonia sesuvii</name>
    <dbReference type="NCBI Taxonomy" id="3116777"/>
    <lineage>
        <taxon>Bacteria</taxon>
        <taxon>Bacillati</taxon>
        <taxon>Actinomycetota</taxon>
        <taxon>Actinomycetes</taxon>
        <taxon>Mycobacteriales</taxon>
        <taxon>Gordoniaceae</taxon>
        <taxon>Gordonia</taxon>
    </lineage>
</organism>
<dbReference type="InterPro" id="IPR015421">
    <property type="entry name" value="PyrdxlP-dep_Trfase_major"/>
</dbReference>
<comment type="similarity">
    <text evidence="2">Belongs to the class-V pyridoxal-phosphate-dependent aminotransferase family. Csd subfamily.</text>
</comment>
<dbReference type="Pfam" id="PF00266">
    <property type="entry name" value="Aminotran_5"/>
    <property type="match status" value="1"/>
</dbReference>
<dbReference type="RefSeq" id="WP_330436257.1">
    <property type="nucleotide sequence ID" value="NZ_JAZDUF010000009.1"/>
</dbReference>
<keyword evidence="7" id="KW-0808">Transferase</keyword>
<evidence type="ECO:0000313" key="8">
    <source>
        <dbReference type="Proteomes" id="UP001347146"/>
    </source>
</evidence>
<evidence type="ECO:0000256" key="1">
    <source>
        <dbReference type="ARBA" id="ARBA00001933"/>
    </source>
</evidence>
<evidence type="ECO:0000256" key="3">
    <source>
        <dbReference type="ARBA" id="ARBA00022898"/>
    </source>
</evidence>
<dbReference type="InterPro" id="IPR020578">
    <property type="entry name" value="Aminotrans_V_PyrdxlP_BS"/>
</dbReference>
<comment type="catalytic activity">
    <reaction evidence="4">
        <text>(sulfur carrier)-H + L-cysteine = (sulfur carrier)-SH + L-alanine</text>
        <dbReference type="Rhea" id="RHEA:43892"/>
        <dbReference type="Rhea" id="RHEA-COMP:14737"/>
        <dbReference type="Rhea" id="RHEA-COMP:14739"/>
        <dbReference type="ChEBI" id="CHEBI:29917"/>
        <dbReference type="ChEBI" id="CHEBI:35235"/>
        <dbReference type="ChEBI" id="CHEBI:57972"/>
        <dbReference type="ChEBI" id="CHEBI:64428"/>
        <dbReference type="EC" id="2.8.1.7"/>
    </reaction>
</comment>
<evidence type="ECO:0000313" key="7">
    <source>
        <dbReference type="EMBL" id="MEE3853267.1"/>
    </source>
</evidence>
<feature type="domain" description="Aminotransferase class V" evidence="6">
    <location>
        <begin position="51"/>
        <end position="423"/>
    </location>
</feature>
<reference evidence="7 8" key="1">
    <citation type="submission" date="2024-01" db="EMBL/GenBank/DDBJ databases">
        <title>Draft genome sequence of Gordonia sp. LSe1-13.</title>
        <authorList>
            <person name="Suphannarot A."/>
            <person name="Mingma R."/>
        </authorList>
    </citation>
    <scope>NUCLEOTIDE SEQUENCE [LARGE SCALE GENOMIC DNA]</scope>
    <source>
        <strain evidence="7 8">LSe1-13</strain>
    </source>
</reference>
<comment type="caution">
    <text evidence="7">The sequence shown here is derived from an EMBL/GenBank/DDBJ whole genome shotgun (WGS) entry which is preliminary data.</text>
</comment>
<dbReference type="PROSITE" id="PS00595">
    <property type="entry name" value="AA_TRANSFER_CLASS_5"/>
    <property type="match status" value="1"/>
</dbReference>
<dbReference type="EMBL" id="JAZDUF010000009">
    <property type="protein sequence ID" value="MEE3853267.1"/>
    <property type="molecule type" value="Genomic_DNA"/>
</dbReference>
<dbReference type="SUPFAM" id="SSF53383">
    <property type="entry name" value="PLP-dependent transferases"/>
    <property type="match status" value="1"/>
</dbReference>
<evidence type="ECO:0000256" key="2">
    <source>
        <dbReference type="ARBA" id="ARBA00010447"/>
    </source>
</evidence>
<accession>A0ABU7MJT0</accession>
<sequence length="447" mass="46436">MSAVLSSPFVTSLAGLSARAPKRPPIAPLAEVVGAGERVPLSSGDVVRYANLDYAASAPALADVARAVQRSLGQYASVHRGAGHLSQVTTARYEAARETVREFVRGRVDDAVVFTRGTTDAINLAAHITCGDVVVLDIEHHANLLPWSARERTGSSRLRVVRAAPTIEDTLAALETELASSPAALLAVTAASNVTGEVLPVGRLAAVAHRHGARILVDAAQLVAHRPVSMVTHGVDYLVFSGHKLYAPFGAGVLVGRSDWLDAAEPYLAGGGASAAVTVDEATQSADVTWHRGAARHEAGSPNVLGALSIAAACESLTALGFDAIGLHETALLARLDRGLDSVDGVEPLRVFDDSTERVGIAGFVVDGRAPREVAEFLSNRAGIGVRDGKFCAHPLLRRLGFPDGAVRASFGLGTGSDDIDRLVDALRGLALRDARSFVAGSSGTEG</sequence>
<protein>
    <submittedName>
        <fullName evidence="7">Aminotransferase class V-fold PLP-dependent enzyme</fullName>
    </submittedName>
</protein>
<evidence type="ECO:0000259" key="6">
    <source>
        <dbReference type="Pfam" id="PF00266"/>
    </source>
</evidence>
<dbReference type="Gene3D" id="3.40.640.10">
    <property type="entry name" value="Type I PLP-dependent aspartate aminotransferase-like (Major domain)"/>
    <property type="match status" value="1"/>
</dbReference>
<proteinExistence type="inferred from homology"/>
<dbReference type="InterPro" id="IPR015424">
    <property type="entry name" value="PyrdxlP-dep_Trfase"/>
</dbReference>
<dbReference type="GO" id="GO:0008483">
    <property type="term" value="F:transaminase activity"/>
    <property type="evidence" value="ECO:0007669"/>
    <property type="project" value="UniProtKB-KW"/>
</dbReference>
<comment type="cofactor">
    <cofactor evidence="1 5">
        <name>pyridoxal 5'-phosphate</name>
        <dbReference type="ChEBI" id="CHEBI:597326"/>
    </cofactor>
</comment>
<keyword evidence="8" id="KW-1185">Reference proteome</keyword>
<dbReference type="Gene3D" id="3.90.1150.10">
    <property type="entry name" value="Aspartate Aminotransferase, domain 1"/>
    <property type="match status" value="1"/>
</dbReference>
<dbReference type="InterPro" id="IPR015422">
    <property type="entry name" value="PyrdxlP-dep_Trfase_small"/>
</dbReference>
<keyword evidence="3" id="KW-0663">Pyridoxal phosphate</keyword>
<dbReference type="PANTHER" id="PTHR43586">
    <property type="entry name" value="CYSTEINE DESULFURASE"/>
    <property type="match status" value="1"/>
</dbReference>
<gene>
    <name evidence="7" type="ORF">VZC37_23215</name>
</gene>